<accession>A0ABP4X384</accession>
<protein>
    <recommendedName>
        <fullName evidence="1">SCP2 domain-containing protein</fullName>
    </recommendedName>
</protein>
<dbReference type="EMBL" id="BAAALS010000025">
    <property type="protein sequence ID" value="GAA1768591.1"/>
    <property type="molecule type" value="Genomic_DNA"/>
</dbReference>
<evidence type="ECO:0000259" key="1">
    <source>
        <dbReference type="Pfam" id="PF02036"/>
    </source>
</evidence>
<dbReference type="RefSeq" id="WP_344085426.1">
    <property type="nucleotide sequence ID" value="NZ_BAAALS010000025.1"/>
</dbReference>
<gene>
    <name evidence="2" type="ORF">GCM10009681_44850</name>
</gene>
<keyword evidence="3" id="KW-1185">Reference proteome</keyword>
<dbReference type="Proteomes" id="UP001500655">
    <property type="component" value="Unassembled WGS sequence"/>
</dbReference>
<organism evidence="2 3">
    <name type="scientific">Luedemannella helvata</name>
    <dbReference type="NCBI Taxonomy" id="349315"/>
    <lineage>
        <taxon>Bacteria</taxon>
        <taxon>Bacillati</taxon>
        <taxon>Actinomycetota</taxon>
        <taxon>Actinomycetes</taxon>
        <taxon>Micromonosporales</taxon>
        <taxon>Micromonosporaceae</taxon>
        <taxon>Luedemannella</taxon>
    </lineage>
</organism>
<dbReference type="SUPFAM" id="SSF55718">
    <property type="entry name" value="SCP-like"/>
    <property type="match status" value="1"/>
</dbReference>
<evidence type="ECO:0000313" key="3">
    <source>
        <dbReference type="Proteomes" id="UP001500655"/>
    </source>
</evidence>
<dbReference type="InterPro" id="IPR003033">
    <property type="entry name" value="SCP2_sterol-bd_dom"/>
</dbReference>
<sequence>MTDVIMEYLNELERSDDVPILRRASGTMRFDIEGENAIQRWLVTMNRGQISVKRSNAPANCVVRGDRAIIEKMINGELNPLAGMLRGLVQVELAADSEVLVLVVRYTGARVQRMRQEGLLPARPAAATRPKGRRR</sequence>
<dbReference type="Gene3D" id="3.30.1050.10">
    <property type="entry name" value="SCP2 sterol-binding domain"/>
    <property type="match status" value="1"/>
</dbReference>
<name>A0ABP4X384_9ACTN</name>
<comment type="caution">
    <text evidence="2">The sequence shown here is derived from an EMBL/GenBank/DDBJ whole genome shotgun (WGS) entry which is preliminary data.</text>
</comment>
<feature type="domain" description="SCP2" evidence="1">
    <location>
        <begin position="10"/>
        <end position="92"/>
    </location>
</feature>
<evidence type="ECO:0000313" key="2">
    <source>
        <dbReference type="EMBL" id="GAA1768591.1"/>
    </source>
</evidence>
<dbReference type="InterPro" id="IPR036527">
    <property type="entry name" value="SCP2_sterol-bd_dom_sf"/>
</dbReference>
<dbReference type="Pfam" id="PF02036">
    <property type="entry name" value="SCP2"/>
    <property type="match status" value="1"/>
</dbReference>
<proteinExistence type="predicted"/>
<reference evidence="3" key="1">
    <citation type="journal article" date="2019" name="Int. J. Syst. Evol. Microbiol.">
        <title>The Global Catalogue of Microorganisms (GCM) 10K type strain sequencing project: providing services to taxonomists for standard genome sequencing and annotation.</title>
        <authorList>
            <consortium name="The Broad Institute Genomics Platform"/>
            <consortium name="The Broad Institute Genome Sequencing Center for Infectious Disease"/>
            <person name="Wu L."/>
            <person name="Ma J."/>
        </authorList>
    </citation>
    <scope>NUCLEOTIDE SEQUENCE [LARGE SCALE GENOMIC DNA]</scope>
    <source>
        <strain evidence="3">JCM 13249</strain>
    </source>
</reference>